<dbReference type="Pfam" id="PF09366">
    <property type="entry name" value="DUF1997"/>
    <property type="match status" value="1"/>
</dbReference>
<dbReference type="Proteomes" id="UP001055712">
    <property type="component" value="Unassembled WGS sequence"/>
</dbReference>
<comment type="caution">
    <text evidence="2">The sequence shown here is derived from an EMBL/GenBank/DDBJ whole genome shotgun (WGS) entry which is preliminary data.</text>
</comment>
<gene>
    <name evidence="2" type="ORF">D9Q98_004968</name>
</gene>
<protein>
    <submittedName>
        <fullName evidence="2">Uncharacterized protein</fullName>
    </submittedName>
</protein>
<dbReference type="AlphaFoldDB" id="A0A9D4TN82"/>
<feature type="region of interest" description="Disordered" evidence="1">
    <location>
        <begin position="247"/>
        <end position="271"/>
    </location>
</feature>
<keyword evidence="3" id="KW-1185">Reference proteome</keyword>
<dbReference type="PANTHER" id="PTHR34131">
    <property type="entry name" value="(RAP ANNOTATION RELEASE2) GALACTOSE-BINDING LIKE DOMAIN CONTAINING PROTEIN"/>
    <property type="match status" value="1"/>
</dbReference>
<proteinExistence type="predicted"/>
<evidence type="ECO:0000313" key="3">
    <source>
        <dbReference type="Proteomes" id="UP001055712"/>
    </source>
</evidence>
<dbReference type="OrthoDB" id="426136at2759"/>
<evidence type="ECO:0000313" key="2">
    <source>
        <dbReference type="EMBL" id="KAI3430373.1"/>
    </source>
</evidence>
<dbReference type="InterPro" id="IPR018971">
    <property type="entry name" value="DUF1997"/>
</dbReference>
<reference evidence="2" key="2">
    <citation type="submission" date="2020-11" db="EMBL/GenBank/DDBJ databases">
        <authorList>
            <person name="Cecchin M."/>
            <person name="Marcolungo L."/>
            <person name="Rossato M."/>
            <person name="Girolomoni L."/>
            <person name="Cosentino E."/>
            <person name="Cuine S."/>
            <person name="Li-Beisson Y."/>
            <person name="Delledonne M."/>
            <person name="Ballottari M."/>
        </authorList>
    </citation>
    <scope>NUCLEOTIDE SEQUENCE</scope>
    <source>
        <strain evidence="2">211/11P</strain>
        <tissue evidence="2">Whole cell</tissue>
    </source>
</reference>
<accession>A0A9D4TN82</accession>
<reference evidence="2" key="1">
    <citation type="journal article" date="2019" name="Plant J.">
        <title>Chlorella vulgaris genome assembly and annotation reveals the molecular basis for metabolic acclimation to high light conditions.</title>
        <authorList>
            <person name="Cecchin M."/>
            <person name="Marcolungo L."/>
            <person name="Rossato M."/>
            <person name="Girolomoni L."/>
            <person name="Cosentino E."/>
            <person name="Cuine S."/>
            <person name="Li-Beisson Y."/>
            <person name="Delledonne M."/>
            <person name="Ballottari M."/>
        </authorList>
    </citation>
    <scope>NUCLEOTIDE SEQUENCE</scope>
    <source>
        <strain evidence="2">211/11P</strain>
    </source>
</reference>
<name>A0A9D4TN82_CHLVU</name>
<dbReference type="EMBL" id="SIDB01000007">
    <property type="protein sequence ID" value="KAI3430373.1"/>
    <property type="molecule type" value="Genomic_DNA"/>
</dbReference>
<sequence length="271" mass="28897">MSTCISGLHAYCRQPVHVKANRAHVQQRASPTARAVADTDQLPSSSSSSAGQQQPDIGGAPNRLAAAGKRVATLAASKTAVLDVQEQGRPLAEYMTLPASQYSVLDAKRVERLDEDTFRCYVGAIKLFSLEVEPVITVSVTVQERGPTVRLLSTKLKGSKAVEAVNERFDATMTNVVRWQEAADGSGLQLVSDTFIQVQVAVPGWFVLPLSSLERTGGAVMARVLNTAVPRFLQQLSEDYATWAAGDDSRQPVADGGLLDDAPNGAVTPGH</sequence>
<evidence type="ECO:0000256" key="1">
    <source>
        <dbReference type="SAM" id="MobiDB-lite"/>
    </source>
</evidence>
<organism evidence="2 3">
    <name type="scientific">Chlorella vulgaris</name>
    <name type="common">Green alga</name>
    <dbReference type="NCBI Taxonomy" id="3077"/>
    <lineage>
        <taxon>Eukaryota</taxon>
        <taxon>Viridiplantae</taxon>
        <taxon>Chlorophyta</taxon>
        <taxon>core chlorophytes</taxon>
        <taxon>Trebouxiophyceae</taxon>
        <taxon>Chlorellales</taxon>
        <taxon>Chlorellaceae</taxon>
        <taxon>Chlorella clade</taxon>
        <taxon>Chlorella</taxon>
    </lineage>
</organism>
<dbReference type="PANTHER" id="PTHR34131:SF3">
    <property type="entry name" value="(RAP ANNOTATION RELEASE2) GALACTOSE-BINDING LIKE DOMAIN CONTAINING PROTEIN"/>
    <property type="match status" value="1"/>
</dbReference>
<feature type="region of interest" description="Disordered" evidence="1">
    <location>
        <begin position="22"/>
        <end position="62"/>
    </location>
</feature>